<sequence length="98" mass="10912">MLVSEEIQLTFTLDARLRDAFIAEAAARGLTPSQALQGLVREFLDHSARKRDYEIFLRNKVEASRASLRDAGGIPAEQIEAEFAAWRAAARPPVEDQT</sequence>
<dbReference type="EMBL" id="LT984813">
    <property type="protein sequence ID" value="SPD66182.1"/>
    <property type="molecule type" value="Genomic_DNA"/>
</dbReference>
<dbReference type="Gene3D" id="6.20.450.20">
    <property type="match status" value="1"/>
</dbReference>
<organism evidence="1 2">
    <name type="scientific">Cupriavidus taiwanensis</name>
    <dbReference type="NCBI Taxonomy" id="164546"/>
    <lineage>
        <taxon>Bacteria</taxon>
        <taxon>Pseudomonadati</taxon>
        <taxon>Pseudomonadota</taxon>
        <taxon>Betaproteobacteria</taxon>
        <taxon>Burkholderiales</taxon>
        <taxon>Burkholderiaceae</taxon>
        <taxon>Cupriavidus</taxon>
    </lineage>
</organism>
<proteinExistence type="predicted"/>
<evidence type="ECO:0000313" key="1">
    <source>
        <dbReference type="EMBL" id="SPD66182.1"/>
    </source>
</evidence>
<protein>
    <recommendedName>
        <fullName evidence="3">Antitoxin of a toxin/antitoxin system</fullName>
    </recommendedName>
</protein>
<reference evidence="1 2" key="1">
    <citation type="submission" date="2018-01" db="EMBL/GenBank/DDBJ databases">
        <authorList>
            <person name="Clerissi C."/>
        </authorList>
    </citation>
    <scope>NUCLEOTIDE SEQUENCE [LARGE SCALE GENOMIC DNA]</scope>
    <source>
        <strain evidence="1">Cupriavidus taiwanensis SWF 66322</strain>
    </source>
</reference>
<gene>
    <name evidence="1" type="ORF">CBM2636_20716</name>
</gene>
<dbReference type="Proteomes" id="UP000254259">
    <property type="component" value="Chromosome CBM2636"/>
</dbReference>
<name>A0A976AJ34_9BURK</name>
<dbReference type="RefSeq" id="WP_115711263.1">
    <property type="nucleotide sequence ID" value="NZ_LT976875.1"/>
</dbReference>
<evidence type="ECO:0000313" key="2">
    <source>
        <dbReference type="Proteomes" id="UP000254259"/>
    </source>
</evidence>
<dbReference type="AlphaFoldDB" id="A0A976AJ34"/>
<accession>A0A976AJ34</accession>
<evidence type="ECO:0008006" key="3">
    <source>
        <dbReference type="Google" id="ProtNLM"/>
    </source>
</evidence>